<accession>A0A540N1T4</accession>
<comment type="caution">
    <text evidence="5">The sequence shown here is derived from an EMBL/GenBank/DDBJ whole genome shotgun (WGS) entry which is preliminary data.</text>
</comment>
<dbReference type="SUPFAM" id="SSF52540">
    <property type="entry name" value="P-loop containing nucleoside triphosphate hydrolases"/>
    <property type="match status" value="1"/>
</dbReference>
<feature type="domain" description="P-type ATPase C-terminal" evidence="4">
    <location>
        <begin position="722"/>
        <end position="794"/>
    </location>
</feature>
<protein>
    <recommendedName>
        <fullName evidence="4">P-type ATPase C-terminal domain-containing protein</fullName>
    </recommendedName>
</protein>
<dbReference type="EMBL" id="VIEB01000139">
    <property type="protein sequence ID" value="TQE04493.1"/>
    <property type="molecule type" value="Genomic_DNA"/>
</dbReference>
<evidence type="ECO:0000256" key="1">
    <source>
        <dbReference type="ARBA" id="ARBA00004141"/>
    </source>
</evidence>
<dbReference type="GO" id="GO:0046872">
    <property type="term" value="F:metal ion binding"/>
    <property type="evidence" value="ECO:0007669"/>
    <property type="project" value="UniProtKB-KW"/>
</dbReference>
<evidence type="ECO:0000259" key="4">
    <source>
        <dbReference type="Pfam" id="PF16212"/>
    </source>
</evidence>
<organism evidence="5 6">
    <name type="scientific">Malus baccata</name>
    <name type="common">Siberian crab apple</name>
    <name type="synonym">Pyrus baccata</name>
    <dbReference type="NCBI Taxonomy" id="106549"/>
    <lineage>
        <taxon>Eukaryota</taxon>
        <taxon>Viridiplantae</taxon>
        <taxon>Streptophyta</taxon>
        <taxon>Embryophyta</taxon>
        <taxon>Tracheophyta</taxon>
        <taxon>Spermatophyta</taxon>
        <taxon>Magnoliopsida</taxon>
        <taxon>eudicotyledons</taxon>
        <taxon>Gunneridae</taxon>
        <taxon>Pentapetalae</taxon>
        <taxon>rosids</taxon>
        <taxon>fabids</taxon>
        <taxon>Rosales</taxon>
        <taxon>Rosaceae</taxon>
        <taxon>Amygdaloideae</taxon>
        <taxon>Maleae</taxon>
        <taxon>Malus</taxon>
    </lineage>
</organism>
<keyword evidence="6" id="KW-1185">Reference proteome</keyword>
<dbReference type="GO" id="GO:0005886">
    <property type="term" value="C:plasma membrane"/>
    <property type="evidence" value="ECO:0007669"/>
    <property type="project" value="TreeGrafter"/>
</dbReference>
<dbReference type="PANTHER" id="PTHR24092">
    <property type="entry name" value="PROBABLE PHOSPHOLIPID-TRANSPORTING ATPASE"/>
    <property type="match status" value="1"/>
</dbReference>
<dbReference type="SUPFAM" id="SSF56784">
    <property type="entry name" value="HAD-like"/>
    <property type="match status" value="1"/>
</dbReference>
<dbReference type="Proteomes" id="UP000315295">
    <property type="component" value="Unassembled WGS sequence"/>
</dbReference>
<dbReference type="AlphaFoldDB" id="A0A540N1T4"/>
<sequence>MCSRPNLGQDFCAQTPFRANLLEHVNALDNSSCPHNVLSSNFIFSLPTQKPHAEEARGSGSVACSIQNTERLQSAQVQKAWHALSNLQISCRNYTKPGITLLVKDLSAECHRDVGRTALLSSCNIDKSRAHVQTHQYINGTNTRNSEAATCSDNLFPLSNVADAGKNLGRQSQVRASMVNSSDARVLDGSLSNNSVHTSQGKDSAKKFVNDLDDDDDDILEAWHALSNLHISCRNYTKPGITLLVKPGITLLVKDVSAEYRCDVGRTALPRSCKIDKSRAHMQTHRYINGTNTRDSEAATCSGNLLPSSNFNVADAGKNLGRQTQVRASMVNSSDARVLDGSLSNNSVHTSQGKDSANFFVNILENIVVDQIVEQYQSSCTPQPSISKLPPITPFIDKDNRQEATSLPPELCSNCSHGFKLPALICQGITLVISPLVSLTQDQIMHLLQANIPAAYLSANMEWTEQQEILRELNYEYCKYKLLYVTPEKVANIWGVDYNGGRSSLEQVGYSVEVDGKILRPKMKVKADPELQQLLRSGKDTNEGKHVYEFFLALAACNTVVPLVVDTSDPNVGLLDYQGESPHEQPLVYAAATYGFMFIERTSCHIVIDIQGDRKSSKDSCRRSLEDAVLMSRKLVMVSADTHTDGGNSGHGGTQVALIIDGTSLVYILDSELEEKAGIVALVKNRTTDMTLAIGDVANDVSMIQMADVGVGISGQEGRQAVMASDFAMGQFRFLVRLLLVHGHWNYQRMGYMILYNFYTNAVCVLFTSFTLTTAITEWSSMLYSIIYTAVPTIDAIPSLAASEYLSPSCLIVHCLLSEG</sequence>
<dbReference type="STRING" id="106549.A0A540N1T4"/>
<evidence type="ECO:0000313" key="5">
    <source>
        <dbReference type="EMBL" id="TQE04493.1"/>
    </source>
</evidence>
<comment type="subcellular location">
    <subcellularLocation>
        <location evidence="1">Membrane</location>
        <topology evidence="1">Multi-pass membrane protein</topology>
    </subcellularLocation>
</comment>
<dbReference type="InterPro" id="IPR023214">
    <property type="entry name" value="HAD_sf"/>
</dbReference>
<dbReference type="InterPro" id="IPR032630">
    <property type="entry name" value="P_typ_ATPase_c"/>
</dbReference>
<dbReference type="InterPro" id="IPR036412">
    <property type="entry name" value="HAD-like_sf"/>
</dbReference>
<proteinExistence type="predicted"/>
<gene>
    <name evidence="5" type="ORF">C1H46_009909</name>
</gene>
<dbReference type="GO" id="GO:0140326">
    <property type="term" value="F:ATPase-coupled intramembrane lipid transporter activity"/>
    <property type="evidence" value="ECO:0007669"/>
    <property type="project" value="TreeGrafter"/>
</dbReference>
<dbReference type="Gene3D" id="3.40.50.1000">
    <property type="entry name" value="HAD superfamily/HAD-like"/>
    <property type="match status" value="1"/>
</dbReference>
<dbReference type="GO" id="GO:0005524">
    <property type="term" value="F:ATP binding"/>
    <property type="evidence" value="ECO:0007669"/>
    <property type="project" value="InterPro"/>
</dbReference>
<dbReference type="PANTHER" id="PTHR24092:SF91">
    <property type="entry name" value="PHOSPHOLIPID-TRANSPORTING ATPASE 1"/>
    <property type="match status" value="1"/>
</dbReference>
<dbReference type="Gene3D" id="3.40.50.300">
    <property type="entry name" value="P-loop containing nucleotide triphosphate hydrolases"/>
    <property type="match status" value="1"/>
</dbReference>
<name>A0A540N1T4_MALBA</name>
<dbReference type="Pfam" id="PF16212">
    <property type="entry name" value="PhoLip_ATPase_C"/>
    <property type="match status" value="1"/>
</dbReference>
<keyword evidence="2" id="KW-0479">Metal-binding</keyword>
<evidence type="ECO:0000313" key="6">
    <source>
        <dbReference type="Proteomes" id="UP000315295"/>
    </source>
</evidence>
<evidence type="ECO:0000256" key="2">
    <source>
        <dbReference type="ARBA" id="ARBA00022723"/>
    </source>
</evidence>
<dbReference type="InterPro" id="IPR001757">
    <property type="entry name" value="P_typ_ATPase"/>
</dbReference>
<dbReference type="GO" id="GO:0045332">
    <property type="term" value="P:phospholipid translocation"/>
    <property type="evidence" value="ECO:0007669"/>
    <property type="project" value="TreeGrafter"/>
</dbReference>
<reference evidence="5 6" key="1">
    <citation type="journal article" date="2019" name="G3 (Bethesda)">
        <title>Sequencing of a Wild Apple (Malus baccata) Genome Unravels the Differences Between Cultivated and Wild Apple Species Regarding Disease Resistance and Cold Tolerance.</title>
        <authorList>
            <person name="Chen X."/>
        </authorList>
    </citation>
    <scope>NUCLEOTIDE SEQUENCE [LARGE SCALE GENOMIC DNA]</scope>
    <source>
        <strain evidence="6">cv. Shandingzi</strain>
        <tissue evidence="5">Leaves</tissue>
    </source>
</reference>
<dbReference type="NCBIfam" id="TIGR01494">
    <property type="entry name" value="ATPase_P-type"/>
    <property type="match status" value="1"/>
</dbReference>
<dbReference type="GO" id="GO:0016887">
    <property type="term" value="F:ATP hydrolysis activity"/>
    <property type="evidence" value="ECO:0007669"/>
    <property type="project" value="InterPro"/>
</dbReference>
<keyword evidence="3" id="KW-0460">Magnesium</keyword>
<evidence type="ECO:0000256" key="3">
    <source>
        <dbReference type="ARBA" id="ARBA00022842"/>
    </source>
</evidence>
<dbReference type="InterPro" id="IPR027417">
    <property type="entry name" value="P-loop_NTPase"/>
</dbReference>